<feature type="compositionally biased region" description="Basic and acidic residues" evidence="10">
    <location>
        <begin position="324"/>
        <end position="336"/>
    </location>
</feature>
<evidence type="ECO:0000256" key="10">
    <source>
        <dbReference type="SAM" id="MobiDB-lite"/>
    </source>
</evidence>
<dbReference type="GO" id="GO:0005524">
    <property type="term" value="F:ATP binding"/>
    <property type="evidence" value="ECO:0007669"/>
    <property type="project" value="UniProtKB-KW"/>
</dbReference>
<dbReference type="InterPro" id="IPR012340">
    <property type="entry name" value="NA-bd_OB-fold"/>
</dbReference>
<evidence type="ECO:0000313" key="16">
    <source>
        <dbReference type="Proteomes" id="UP000023152"/>
    </source>
</evidence>
<evidence type="ECO:0000256" key="3">
    <source>
        <dbReference type="ARBA" id="ARBA00022741"/>
    </source>
</evidence>
<dbReference type="FunFam" id="3.40.50.300:FF:003016">
    <property type="entry name" value="DEAH-box helicase 9"/>
    <property type="match status" value="1"/>
</dbReference>
<evidence type="ECO:0000256" key="8">
    <source>
        <dbReference type="ARBA" id="ARBA00023242"/>
    </source>
</evidence>
<dbReference type="Pfam" id="PF07717">
    <property type="entry name" value="OB_NTP_bind"/>
    <property type="match status" value="1"/>
</dbReference>
<dbReference type="PROSITE" id="PS51194">
    <property type="entry name" value="HELICASE_CTER"/>
    <property type="match status" value="1"/>
</dbReference>
<dbReference type="Pfam" id="PF21010">
    <property type="entry name" value="HA2_C"/>
    <property type="match status" value="1"/>
</dbReference>
<keyword evidence="16" id="KW-1185">Reference proteome</keyword>
<dbReference type="OrthoDB" id="10253254at2759"/>
<dbReference type="InterPro" id="IPR002464">
    <property type="entry name" value="DNA/RNA_helicase_DEAH_CS"/>
</dbReference>
<comment type="caution">
    <text evidence="15">The sequence shown here is derived from an EMBL/GenBank/DDBJ whole genome shotgun (WGS) entry which is preliminary data.</text>
</comment>
<feature type="domain" description="S1 motif" evidence="12">
    <location>
        <begin position="380"/>
        <end position="455"/>
    </location>
</feature>
<feature type="region of interest" description="Disordered" evidence="10">
    <location>
        <begin position="199"/>
        <end position="374"/>
    </location>
</feature>
<dbReference type="PANTHER" id="PTHR18934">
    <property type="entry name" value="ATP-DEPENDENT RNA HELICASE"/>
    <property type="match status" value="1"/>
</dbReference>
<feature type="compositionally biased region" description="Basic residues" evidence="10">
    <location>
        <begin position="287"/>
        <end position="305"/>
    </location>
</feature>
<dbReference type="InterPro" id="IPR014001">
    <property type="entry name" value="Helicase_ATP-bd"/>
</dbReference>
<reference evidence="15 16" key="1">
    <citation type="journal article" date="2013" name="Curr. Biol.">
        <title>The Genome of the Foraminiferan Reticulomyxa filosa.</title>
        <authorList>
            <person name="Glockner G."/>
            <person name="Hulsmann N."/>
            <person name="Schleicher M."/>
            <person name="Noegel A.A."/>
            <person name="Eichinger L."/>
            <person name="Gallinger C."/>
            <person name="Pawlowski J."/>
            <person name="Sierra R."/>
            <person name="Euteneuer U."/>
            <person name="Pillet L."/>
            <person name="Moustafa A."/>
            <person name="Platzer M."/>
            <person name="Groth M."/>
            <person name="Szafranski K."/>
            <person name="Schliwa M."/>
        </authorList>
    </citation>
    <scope>NUCLEOTIDE SEQUENCE [LARGE SCALE GENOMIC DNA]</scope>
</reference>
<evidence type="ECO:0000256" key="6">
    <source>
        <dbReference type="ARBA" id="ARBA00022840"/>
    </source>
</evidence>
<evidence type="ECO:0000313" key="15">
    <source>
        <dbReference type="EMBL" id="ETO31437.1"/>
    </source>
</evidence>
<dbReference type="PANTHER" id="PTHR18934:SF85">
    <property type="entry name" value="ATP-DEPENDENT RNA HELICASE DHX8"/>
    <property type="match status" value="1"/>
</dbReference>
<dbReference type="EC" id="3.6.4.13" evidence="1"/>
<dbReference type="PROSITE" id="PS51192">
    <property type="entry name" value="HELICASE_ATP_BIND_1"/>
    <property type="match status" value="1"/>
</dbReference>
<feature type="compositionally biased region" description="Low complexity" evidence="10">
    <location>
        <begin position="488"/>
        <end position="498"/>
    </location>
</feature>
<feature type="domain" description="Helicase ATP-binding" evidence="13">
    <location>
        <begin position="716"/>
        <end position="909"/>
    </location>
</feature>
<evidence type="ECO:0000256" key="11">
    <source>
        <dbReference type="SAM" id="Phobius"/>
    </source>
</evidence>
<dbReference type="CDD" id="cd18791">
    <property type="entry name" value="SF2_C_RHA"/>
    <property type="match status" value="1"/>
</dbReference>
<evidence type="ECO:0000256" key="7">
    <source>
        <dbReference type="ARBA" id="ARBA00023187"/>
    </source>
</evidence>
<keyword evidence="3" id="KW-0547">Nucleotide-binding</keyword>
<dbReference type="SMART" id="SM00316">
    <property type="entry name" value="S1"/>
    <property type="match status" value="1"/>
</dbReference>
<organism evidence="15 16">
    <name type="scientific">Reticulomyxa filosa</name>
    <dbReference type="NCBI Taxonomy" id="46433"/>
    <lineage>
        <taxon>Eukaryota</taxon>
        <taxon>Sar</taxon>
        <taxon>Rhizaria</taxon>
        <taxon>Retaria</taxon>
        <taxon>Foraminifera</taxon>
        <taxon>Monothalamids</taxon>
        <taxon>Reticulomyxidae</taxon>
        <taxon>Reticulomyxa</taxon>
    </lineage>
</organism>
<evidence type="ECO:0000256" key="5">
    <source>
        <dbReference type="ARBA" id="ARBA00022806"/>
    </source>
</evidence>
<feature type="compositionally biased region" description="Basic and acidic residues" evidence="10">
    <location>
        <begin position="347"/>
        <end position="356"/>
    </location>
</feature>
<keyword evidence="5" id="KW-0347">Helicase</keyword>
<gene>
    <name evidence="15" type="ORF">RFI_05685</name>
</gene>
<dbReference type="PROSITE" id="PS50126">
    <property type="entry name" value="S1"/>
    <property type="match status" value="1"/>
</dbReference>
<dbReference type="InterPro" id="IPR049621">
    <property type="entry name" value="S1_DHX8_helicase"/>
</dbReference>
<sequence>MLSRLLNLSIVQKVSSELENHVGIGDQDLAEFIIELKRQSSTAAEFEKKLQEKGGDEFDASFIQSLWRIIEAMTPRHQSTATENERPSKMEAIAKKNAHTKADESISSIKSFNHHVTNDEDEYQPSYAELNALFLHFSIMTLGHVFDKSPRAFFLKHISKNKHLCEYVKWYRVAGPLTSTENTSKFACLNIPNSHPIRAEKISTKEKEAHEKELNAHRDIYERDNNVDSNVQQQERSHPLNEDKLSGEKEREREKGKHRRGSNSSPSRSQSHESGHSRSGSYNRSYSRSRNRSRSRSRSRSRGRGRHEDKHTKQRTRGHNTRNKASDTDVDPDRHISGKNGDNANSKSERRSRWGDSKATVSSPEKGREKEKEDEEVIKYKIYDGIVDSVRDFGVFVTLKGVRGSTGTKVTGLVHRNFVTADTPVPIVSNYVKRGMQVKVKVITNTNGKISLSMRSVDQRTGQDMAPRPNQSHLSLSDETKDQHHHLSSSSVSASASSRDGVVLDDARDNPSRPIAGRFDRQRSDEEDDETQHRRRVSSPERWEIRQLQSAGVWEPEDDPNYDADTGVLETNLEPEQELDIELNEHEPAFLRGQTSLSSEVEPVKVVKNPDGSLQRAALLSSAMAKERREIRDAKMKQETDSVPVNLSKSWVDPISFEHDRVFAQQLRNMGQGPTNIPEWKRATSGRNFALGMSRNIPIQEQRRSLPIYKFKNELLKAVKENDILVVIGQTGSGKTTQITQYLAETGYASYGAIGCTQPRRVAAMSVAQRVSEEYGCRLGQEVGYSIRFEDCTSPDTIIKYMTDGMLLRECLLDVNLKRYSVIMLDEAHERAINTDVMFALLKQCVMRRNKLKSDSPNNENGSEKEDNATDAENDEPQCKPLKLIITSATLDAEKFSTYFNHCPIFTIPGRLYPVTILYSRQSDPDYLEAALITVLNIHLSEPMGIFCALPSEMQTRIFEPAPDGTRKCVVATNIAEASLTIDGIYYVVDPGFVKQQVYNPKLRMNSLVITPISQNSANQRAGRAGRTGPGKCFRLYTQAAYKNEMLKATVPEIQRTNLGNVVLTLKALGINNLLSFDFMDPPNPATLVSAMQQLYNLGSLDEEGLLTRLGRRMAEFPLEPQLSKILIAAVDLRCAEEVLTVVAMLQADNIWFRPREKQAVADQRRARFFQPEGDHITLLHVFEAWKEAKYSNPWCRNNYIQARAMRHALDVRKQLIAIMDRYGLEVESCKKNYVRVRKAIASGYFMHSARKDPQEGYKTLVEGQPAYIHPSSALFNHQPDYLIFHNLVLTSKEKLIQSACLVENEEKKLNLFMIDMQSLMRGDCQEDDINCNFLILLAVSIIFCLLGFIVWLLLQSNSEYHNKKFHCLQNFKSNVVSTFRTGNFLIL</sequence>
<feature type="region of interest" description="Disordered" evidence="10">
    <location>
        <begin position="453"/>
        <end position="542"/>
    </location>
</feature>
<dbReference type="InterPro" id="IPR003029">
    <property type="entry name" value="S1_domain"/>
</dbReference>
<dbReference type="InterPro" id="IPR027417">
    <property type="entry name" value="P-loop_NTPase"/>
</dbReference>
<comment type="catalytic activity">
    <reaction evidence="9">
        <text>ATP + H2O = ADP + phosphate + H(+)</text>
        <dbReference type="Rhea" id="RHEA:13065"/>
        <dbReference type="ChEBI" id="CHEBI:15377"/>
        <dbReference type="ChEBI" id="CHEBI:15378"/>
        <dbReference type="ChEBI" id="CHEBI:30616"/>
        <dbReference type="ChEBI" id="CHEBI:43474"/>
        <dbReference type="ChEBI" id="CHEBI:456216"/>
        <dbReference type="EC" id="3.6.4.13"/>
    </reaction>
</comment>
<proteinExistence type="predicted"/>
<accession>X6P1L5</accession>
<dbReference type="PROSITE" id="PS00690">
    <property type="entry name" value="DEAH_ATP_HELICASE"/>
    <property type="match status" value="1"/>
</dbReference>
<protein>
    <recommendedName>
        <fullName evidence="1">RNA helicase</fullName>
        <ecNumber evidence="1">3.6.4.13</ecNumber>
    </recommendedName>
</protein>
<dbReference type="InterPro" id="IPR007502">
    <property type="entry name" value="Helicase-assoc_dom"/>
</dbReference>
<dbReference type="InterPro" id="IPR011709">
    <property type="entry name" value="DEAD-box_helicase_OB_fold"/>
</dbReference>
<keyword evidence="8" id="KW-0539">Nucleus</keyword>
<dbReference type="GO" id="GO:0071013">
    <property type="term" value="C:catalytic step 2 spliceosome"/>
    <property type="evidence" value="ECO:0007669"/>
    <property type="project" value="TreeGrafter"/>
</dbReference>
<evidence type="ECO:0000259" key="12">
    <source>
        <dbReference type="PROSITE" id="PS50126"/>
    </source>
</evidence>
<evidence type="ECO:0000256" key="1">
    <source>
        <dbReference type="ARBA" id="ARBA00012552"/>
    </source>
</evidence>
<dbReference type="SMART" id="SM00490">
    <property type="entry name" value="HELICc"/>
    <property type="match status" value="1"/>
</dbReference>
<evidence type="ECO:0000256" key="4">
    <source>
        <dbReference type="ARBA" id="ARBA00022801"/>
    </source>
</evidence>
<dbReference type="Pfam" id="PF04408">
    <property type="entry name" value="WHD_HA2"/>
    <property type="match status" value="1"/>
</dbReference>
<feature type="compositionally biased region" description="Basic and acidic residues" evidence="10">
    <location>
        <begin position="199"/>
        <end position="226"/>
    </location>
</feature>
<feature type="compositionally biased region" description="Basic residues" evidence="10">
    <location>
        <begin position="312"/>
        <end position="322"/>
    </location>
</feature>
<dbReference type="InterPro" id="IPR048333">
    <property type="entry name" value="HA2_WH"/>
</dbReference>
<dbReference type="GO" id="GO:0003723">
    <property type="term" value="F:RNA binding"/>
    <property type="evidence" value="ECO:0007669"/>
    <property type="project" value="TreeGrafter"/>
</dbReference>
<dbReference type="FunFam" id="1.20.120.1080:FF:000001">
    <property type="entry name" value="Pre-mRNA-splicing factor ATP-dependent RNA helicase"/>
    <property type="match status" value="1"/>
</dbReference>
<feature type="compositionally biased region" description="Polar residues" evidence="10">
    <location>
        <begin position="453"/>
        <end position="462"/>
    </location>
</feature>
<dbReference type="InterPro" id="IPR055349">
    <property type="entry name" value="GH2_GIPC"/>
</dbReference>
<keyword evidence="11" id="KW-1133">Transmembrane helix</keyword>
<keyword evidence="2" id="KW-0507">mRNA processing</keyword>
<dbReference type="Pfam" id="PF25082">
    <property type="entry name" value="GIPC1_GH2"/>
    <property type="match status" value="1"/>
</dbReference>
<dbReference type="CDD" id="cd21691">
    <property type="entry name" value="GH2-like_DHX8"/>
    <property type="match status" value="1"/>
</dbReference>
<name>X6P1L5_RETFI</name>
<dbReference type="Pfam" id="PF00271">
    <property type="entry name" value="Helicase_C"/>
    <property type="match status" value="1"/>
</dbReference>
<dbReference type="GO" id="GO:0003724">
    <property type="term" value="F:RNA helicase activity"/>
    <property type="evidence" value="ECO:0007669"/>
    <property type="project" value="UniProtKB-EC"/>
</dbReference>
<feature type="compositionally biased region" description="Basic and acidic residues" evidence="10">
    <location>
        <begin position="235"/>
        <end position="255"/>
    </location>
</feature>
<evidence type="ECO:0000256" key="9">
    <source>
        <dbReference type="ARBA" id="ARBA00047984"/>
    </source>
</evidence>
<keyword evidence="6" id="KW-0067">ATP-binding</keyword>
<dbReference type="GO" id="GO:0016787">
    <property type="term" value="F:hydrolase activity"/>
    <property type="evidence" value="ECO:0007669"/>
    <property type="project" value="UniProtKB-KW"/>
</dbReference>
<dbReference type="EMBL" id="ASPP01004939">
    <property type="protein sequence ID" value="ETO31437.1"/>
    <property type="molecule type" value="Genomic_DNA"/>
</dbReference>
<evidence type="ECO:0000259" key="14">
    <source>
        <dbReference type="PROSITE" id="PS51194"/>
    </source>
</evidence>
<dbReference type="InterPro" id="IPR001650">
    <property type="entry name" value="Helicase_C-like"/>
</dbReference>
<evidence type="ECO:0000259" key="13">
    <source>
        <dbReference type="PROSITE" id="PS51192"/>
    </source>
</evidence>
<dbReference type="CDD" id="cd05684">
    <property type="entry name" value="S1_DHX8_helicase"/>
    <property type="match status" value="1"/>
</dbReference>
<feature type="compositionally biased region" description="Basic and acidic residues" evidence="10">
    <location>
        <begin position="365"/>
        <end position="374"/>
    </location>
</feature>
<dbReference type="Gene3D" id="2.40.50.140">
    <property type="entry name" value="Nucleic acid-binding proteins"/>
    <property type="match status" value="1"/>
</dbReference>
<dbReference type="SMART" id="SM00487">
    <property type="entry name" value="DEXDc"/>
    <property type="match status" value="1"/>
</dbReference>
<keyword evidence="4" id="KW-0378">Hydrolase</keyword>
<keyword evidence="11" id="KW-0472">Membrane</keyword>
<evidence type="ECO:0000256" key="2">
    <source>
        <dbReference type="ARBA" id="ARBA00022664"/>
    </source>
</evidence>
<dbReference type="InterPro" id="IPR049588">
    <property type="entry name" value="DHX8_GH2-like"/>
</dbReference>
<keyword evidence="7" id="KW-0508">mRNA splicing</keyword>
<keyword evidence="11" id="KW-0812">Transmembrane</keyword>
<feature type="region of interest" description="Disordered" evidence="10">
    <location>
        <begin position="852"/>
        <end position="876"/>
    </location>
</feature>
<dbReference type="GO" id="GO:0000390">
    <property type="term" value="P:spliceosomal complex disassembly"/>
    <property type="evidence" value="ECO:0007669"/>
    <property type="project" value="TreeGrafter"/>
</dbReference>
<dbReference type="SMART" id="SM00847">
    <property type="entry name" value="HA2"/>
    <property type="match status" value="1"/>
</dbReference>
<feature type="domain" description="Helicase C-terminal" evidence="14">
    <location>
        <begin position="907"/>
        <end position="1070"/>
    </location>
</feature>
<feature type="compositionally biased region" description="Low complexity" evidence="10">
    <location>
        <begin position="277"/>
        <end position="286"/>
    </location>
</feature>
<dbReference type="Gene3D" id="3.40.50.300">
    <property type="entry name" value="P-loop containing nucleotide triphosphate hydrolases"/>
    <property type="match status" value="2"/>
</dbReference>
<dbReference type="FunFam" id="3.40.50.300:FF:000191">
    <property type="entry name" value="Pre-mRNA-splicing factor ATP-dependent RNA helicase"/>
    <property type="match status" value="1"/>
</dbReference>
<dbReference type="Proteomes" id="UP000023152">
    <property type="component" value="Unassembled WGS sequence"/>
</dbReference>
<dbReference type="Gene3D" id="1.20.120.1080">
    <property type="match status" value="1"/>
</dbReference>
<feature type="transmembrane region" description="Helical" evidence="11">
    <location>
        <begin position="1334"/>
        <end position="1355"/>
    </location>
</feature>
<dbReference type="SUPFAM" id="SSF50249">
    <property type="entry name" value="Nucleic acid-binding proteins"/>
    <property type="match status" value="1"/>
</dbReference>
<dbReference type="OMA" id="MKEVDQV"/>
<dbReference type="SUPFAM" id="SSF52540">
    <property type="entry name" value="P-loop containing nucleoside triphosphate hydrolases"/>
    <property type="match status" value="1"/>
</dbReference>